<feature type="transmembrane region" description="Helical" evidence="6">
    <location>
        <begin position="375"/>
        <end position="396"/>
    </location>
</feature>
<evidence type="ECO:0000256" key="3">
    <source>
        <dbReference type="ARBA" id="ARBA00022692"/>
    </source>
</evidence>
<feature type="transmembrane region" description="Helical" evidence="6">
    <location>
        <begin position="223"/>
        <end position="245"/>
    </location>
</feature>
<comment type="subcellular location">
    <subcellularLocation>
        <location evidence="1">Cell membrane</location>
        <topology evidence="1">Multi-pass membrane protein</topology>
    </subcellularLocation>
</comment>
<sequence length="399" mass="39792">MSTDTRSVPLAGTAHPLAAGRRDSWAGVASLGLGVFALVMAEFLPASLLTTMAADLGVSEGVAGQSVTVTALVAAVAGLALPVVLPRIDRRLVMLGLTTLAIASSVLVAVAPNYPVLLAARILIGIAIGGFWALAIAMTAQLVAPERLGRAMTVVNTGVSLATVAAIPLGAWLSELWGWRAVFLLAAGVGLAALAVQLIVLPSLAPAGAPGLRQLGGALRSRLVVLGLVATAFVAAGHFTGFTYINPAAQTIAGFDASGLATLLLVYGVAAFVGNLVAGPLVDRRMRTAILVFPTLLGAAMAVFALSGGAPVSVVAAVALWGFAFGGVPTTLQTWLARSAPDRLESVGGLQVAAFQLAIAAGAVVGGVLVDSVGVQLALIAGGVSAVVGGVLLSSLRSR</sequence>
<dbReference type="Gene3D" id="1.20.1250.20">
    <property type="entry name" value="MFS general substrate transporter like domains"/>
    <property type="match status" value="1"/>
</dbReference>
<evidence type="ECO:0000256" key="5">
    <source>
        <dbReference type="ARBA" id="ARBA00023136"/>
    </source>
</evidence>
<evidence type="ECO:0000256" key="2">
    <source>
        <dbReference type="ARBA" id="ARBA00022475"/>
    </source>
</evidence>
<feature type="transmembrane region" description="Helical" evidence="6">
    <location>
        <begin position="25"/>
        <end position="46"/>
    </location>
</feature>
<name>A0AB39BF90_9MICO</name>
<dbReference type="InterPro" id="IPR011701">
    <property type="entry name" value="MFS"/>
</dbReference>
<dbReference type="CDD" id="cd17324">
    <property type="entry name" value="MFS_NepI_like"/>
    <property type="match status" value="1"/>
</dbReference>
<protein>
    <submittedName>
        <fullName evidence="8">MFS transporter</fullName>
    </submittedName>
</protein>
<feature type="transmembrane region" description="Helical" evidence="6">
    <location>
        <begin position="151"/>
        <end position="173"/>
    </location>
</feature>
<feature type="transmembrane region" description="Helical" evidence="6">
    <location>
        <begin position="179"/>
        <end position="202"/>
    </location>
</feature>
<accession>A0AB39BF90</accession>
<dbReference type="RefSeq" id="WP_368497374.1">
    <property type="nucleotide sequence ID" value="NZ_CP162511.1"/>
</dbReference>
<dbReference type="GO" id="GO:0022857">
    <property type="term" value="F:transmembrane transporter activity"/>
    <property type="evidence" value="ECO:0007669"/>
    <property type="project" value="InterPro"/>
</dbReference>
<dbReference type="PANTHER" id="PTHR43124">
    <property type="entry name" value="PURINE EFFLUX PUMP PBUE"/>
    <property type="match status" value="1"/>
</dbReference>
<feature type="transmembrane region" description="Helical" evidence="6">
    <location>
        <begin position="348"/>
        <end position="369"/>
    </location>
</feature>
<dbReference type="InterPro" id="IPR050189">
    <property type="entry name" value="MFS_Efflux_Transporters"/>
</dbReference>
<proteinExistence type="predicted"/>
<feature type="transmembrane region" description="Helical" evidence="6">
    <location>
        <begin position="257"/>
        <end position="277"/>
    </location>
</feature>
<evidence type="ECO:0000256" key="1">
    <source>
        <dbReference type="ARBA" id="ARBA00004651"/>
    </source>
</evidence>
<keyword evidence="5 6" id="KW-0472">Membrane</keyword>
<feature type="transmembrane region" description="Helical" evidence="6">
    <location>
        <begin position="118"/>
        <end position="139"/>
    </location>
</feature>
<evidence type="ECO:0000256" key="6">
    <source>
        <dbReference type="SAM" id="Phobius"/>
    </source>
</evidence>
<gene>
    <name evidence="8" type="ORF">ABFY20_16935</name>
</gene>
<dbReference type="EMBL" id="CP162511">
    <property type="protein sequence ID" value="XDI04996.1"/>
    <property type="molecule type" value="Genomic_DNA"/>
</dbReference>
<keyword evidence="3 6" id="KW-0812">Transmembrane</keyword>
<feature type="transmembrane region" description="Helical" evidence="6">
    <location>
        <begin position="92"/>
        <end position="112"/>
    </location>
</feature>
<keyword evidence="4 6" id="KW-1133">Transmembrane helix</keyword>
<evidence type="ECO:0000259" key="7">
    <source>
        <dbReference type="PROSITE" id="PS50850"/>
    </source>
</evidence>
<dbReference type="GO" id="GO:0005886">
    <property type="term" value="C:plasma membrane"/>
    <property type="evidence" value="ECO:0007669"/>
    <property type="project" value="UniProtKB-SubCell"/>
</dbReference>
<evidence type="ECO:0000256" key="4">
    <source>
        <dbReference type="ARBA" id="ARBA00022989"/>
    </source>
</evidence>
<feature type="transmembrane region" description="Helical" evidence="6">
    <location>
        <begin position="314"/>
        <end position="336"/>
    </location>
</feature>
<dbReference type="InterPro" id="IPR020846">
    <property type="entry name" value="MFS_dom"/>
</dbReference>
<feature type="domain" description="Major facilitator superfamily (MFS) profile" evidence="7">
    <location>
        <begin position="27"/>
        <end position="399"/>
    </location>
</feature>
<dbReference type="InterPro" id="IPR036259">
    <property type="entry name" value="MFS_trans_sf"/>
</dbReference>
<dbReference type="SUPFAM" id="SSF103473">
    <property type="entry name" value="MFS general substrate transporter"/>
    <property type="match status" value="1"/>
</dbReference>
<feature type="transmembrane region" description="Helical" evidence="6">
    <location>
        <begin position="289"/>
        <end position="308"/>
    </location>
</feature>
<keyword evidence="2" id="KW-1003">Cell membrane</keyword>
<reference evidence="8" key="1">
    <citation type="submission" date="2024-05" db="EMBL/GenBank/DDBJ databases">
        <title>Herbiconiux sp. A18JL235.</title>
        <authorList>
            <person name="Zhang G."/>
        </authorList>
    </citation>
    <scope>NUCLEOTIDE SEQUENCE</scope>
    <source>
        <strain evidence="8">A18JL235</strain>
    </source>
</reference>
<dbReference type="Pfam" id="PF07690">
    <property type="entry name" value="MFS_1"/>
    <property type="match status" value="1"/>
</dbReference>
<dbReference type="PANTHER" id="PTHR43124:SF5">
    <property type="entry name" value="PURINE RIBONUCLEOSIDE EFFLUX PUMP NEPI"/>
    <property type="match status" value="1"/>
</dbReference>
<feature type="transmembrane region" description="Helical" evidence="6">
    <location>
        <begin position="66"/>
        <end position="85"/>
    </location>
</feature>
<organism evidence="8">
    <name type="scientific">Herbiconiux sp. A18JL235</name>
    <dbReference type="NCBI Taxonomy" id="3152363"/>
    <lineage>
        <taxon>Bacteria</taxon>
        <taxon>Bacillati</taxon>
        <taxon>Actinomycetota</taxon>
        <taxon>Actinomycetes</taxon>
        <taxon>Micrococcales</taxon>
        <taxon>Microbacteriaceae</taxon>
        <taxon>Herbiconiux</taxon>
    </lineage>
</organism>
<dbReference type="AlphaFoldDB" id="A0AB39BF90"/>
<evidence type="ECO:0000313" key="8">
    <source>
        <dbReference type="EMBL" id="XDI04996.1"/>
    </source>
</evidence>
<dbReference type="PROSITE" id="PS50850">
    <property type="entry name" value="MFS"/>
    <property type="match status" value="1"/>
</dbReference>